<organism evidence="1 2">
    <name type="scientific">Acinetobacter pollinis</name>
    <dbReference type="NCBI Taxonomy" id="2605270"/>
    <lineage>
        <taxon>Bacteria</taxon>
        <taxon>Pseudomonadati</taxon>
        <taxon>Pseudomonadota</taxon>
        <taxon>Gammaproteobacteria</taxon>
        <taxon>Moraxellales</taxon>
        <taxon>Moraxellaceae</taxon>
        <taxon>Acinetobacter</taxon>
    </lineage>
</organism>
<dbReference type="RefSeq" id="WP_195772245.1">
    <property type="nucleotide sequence ID" value="NZ_VTDN01000020.1"/>
</dbReference>
<evidence type="ECO:0000313" key="2">
    <source>
        <dbReference type="Proteomes" id="UP001339883"/>
    </source>
</evidence>
<reference evidence="1 2" key="1">
    <citation type="submission" date="2019-08" db="EMBL/GenBank/DDBJ databases">
        <title>Five species of Acinetobacter isolated from floral nectar and animal pollinators.</title>
        <authorList>
            <person name="Hendry T.A."/>
        </authorList>
    </citation>
    <scope>NUCLEOTIDE SEQUENCE [LARGE SCALE GENOMIC DNA]</scope>
    <source>
        <strain evidence="1 2">MD18.27</strain>
    </source>
</reference>
<protein>
    <submittedName>
        <fullName evidence="1">AAA family ATPase</fullName>
    </submittedName>
</protein>
<accession>A0ABU6DVM2</accession>
<dbReference type="SUPFAM" id="SSF52540">
    <property type="entry name" value="P-loop containing nucleoside triphosphate hydrolases"/>
    <property type="match status" value="1"/>
</dbReference>
<dbReference type="Pfam" id="PF09140">
    <property type="entry name" value="MipZ"/>
    <property type="match status" value="1"/>
</dbReference>
<dbReference type="PANTHER" id="PTHR13696">
    <property type="entry name" value="P-LOOP CONTAINING NUCLEOSIDE TRIPHOSPHATE HYDROLASE"/>
    <property type="match status" value="1"/>
</dbReference>
<dbReference type="Proteomes" id="UP001339883">
    <property type="component" value="Unassembled WGS sequence"/>
</dbReference>
<dbReference type="InterPro" id="IPR050678">
    <property type="entry name" value="DNA_Partitioning_ATPase"/>
</dbReference>
<dbReference type="PANTHER" id="PTHR13696:SF96">
    <property type="entry name" value="COBQ_COBB_MIND_PARA NUCLEOTIDE BINDING DOMAIN-CONTAINING PROTEIN"/>
    <property type="match status" value="1"/>
</dbReference>
<dbReference type="CDD" id="cd02042">
    <property type="entry name" value="ParAB_family"/>
    <property type="match status" value="1"/>
</dbReference>
<dbReference type="EMBL" id="VTDN01000020">
    <property type="protein sequence ID" value="MEB5477899.1"/>
    <property type="molecule type" value="Genomic_DNA"/>
</dbReference>
<dbReference type="InterPro" id="IPR027417">
    <property type="entry name" value="P-loop_NTPase"/>
</dbReference>
<dbReference type="Gene3D" id="3.40.50.300">
    <property type="entry name" value="P-loop containing nucleotide triphosphate hydrolases"/>
    <property type="match status" value="1"/>
</dbReference>
<evidence type="ECO:0000313" key="1">
    <source>
        <dbReference type="EMBL" id="MEB5477899.1"/>
    </source>
</evidence>
<dbReference type="InterPro" id="IPR015223">
    <property type="entry name" value="MipZ"/>
</dbReference>
<dbReference type="PIRSF" id="PIRSF009320">
    <property type="entry name" value="Nuc_binding_HP_1000"/>
    <property type="match status" value="1"/>
</dbReference>
<keyword evidence="2" id="KW-1185">Reference proteome</keyword>
<gene>
    <name evidence="1" type="ORF">I2F25_12775</name>
</gene>
<comment type="caution">
    <text evidence="1">The sequence shown here is derived from an EMBL/GenBank/DDBJ whole genome shotgun (WGS) entry which is preliminary data.</text>
</comment>
<sequence length="209" mass="23432">MILLIGSQKGGCGKSTIAINIAAYLADAGKDVVLVDADRQQSSANWVKDRDETSLNKVHCVQRYDDVKTTLKDLYTRYEYIVVDVAGHDSKELRTAMLAADKIIVPFRPSQFDLDTLPHLTEVIEQAQSFNEKLKAYGLLTLAPTHPTVSEVQQANEYLSDFPTFIALQSIIHDRKIYRDSISEGKGVIESNNLKARDEFNALMKEILK</sequence>
<proteinExistence type="predicted"/>
<name>A0ABU6DVM2_9GAMM</name>